<protein>
    <submittedName>
        <fullName evidence="1">Uncharacterized protein</fullName>
    </submittedName>
</protein>
<reference evidence="1 2" key="1">
    <citation type="submission" date="2017-06" db="EMBL/GenBank/DDBJ databases">
        <title>Genome sequencing of cyanobaciteial culture collection at National Institute for Environmental Studies (NIES).</title>
        <authorList>
            <person name="Hirose Y."/>
            <person name="Shimura Y."/>
            <person name="Fujisawa T."/>
            <person name="Nakamura Y."/>
            <person name="Kawachi M."/>
        </authorList>
    </citation>
    <scope>NUCLEOTIDE SEQUENCE [LARGE SCALE GENOMIC DNA]</scope>
    <source>
        <strain evidence="1 2">NIES-4072</strain>
    </source>
</reference>
<name>A0A2R5FL87_NOSCO</name>
<sequence length="37" mass="4367">MILLLLKTDWQINTINFSKDNNSIFSESLKAFTKKTY</sequence>
<gene>
    <name evidence="1" type="ORF">NIES4072_01970</name>
</gene>
<dbReference type="Proteomes" id="UP000245124">
    <property type="component" value="Unassembled WGS sequence"/>
</dbReference>
<proteinExistence type="predicted"/>
<evidence type="ECO:0000313" key="2">
    <source>
        <dbReference type="Proteomes" id="UP000245124"/>
    </source>
</evidence>
<keyword evidence="2" id="KW-1185">Reference proteome</keyword>
<organism evidence="1 2">
    <name type="scientific">Nostoc commune NIES-4072</name>
    <dbReference type="NCBI Taxonomy" id="2005467"/>
    <lineage>
        <taxon>Bacteria</taxon>
        <taxon>Bacillati</taxon>
        <taxon>Cyanobacteriota</taxon>
        <taxon>Cyanophyceae</taxon>
        <taxon>Nostocales</taxon>
        <taxon>Nostocaceae</taxon>
        <taxon>Nostoc</taxon>
    </lineage>
</organism>
<dbReference type="AlphaFoldDB" id="A0A2R5FL87"/>
<evidence type="ECO:0000313" key="1">
    <source>
        <dbReference type="EMBL" id="GBG16551.1"/>
    </source>
</evidence>
<dbReference type="EMBL" id="BDUD01000001">
    <property type="protein sequence ID" value="GBG16551.1"/>
    <property type="molecule type" value="Genomic_DNA"/>
</dbReference>
<comment type="caution">
    <text evidence="1">The sequence shown here is derived from an EMBL/GenBank/DDBJ whole genome shotgun (WGS) entry which is preliminary data.</text>
</comment>
<accession>A0A2R5FL87</accession>